<dbReference type="PANTHER" id="PTHR42852:SF13">
    <property type="entry name" value="PROTEIN DIPZ"/>
    <property type="match status" value="1"/>
</dbReference>
<proteinExistence type="predicted"/>
<dbReference type="Pfam" id="PF08534">
    <property type="entry name" value="Redoxin"/>
    <property type="match status" value="1"/>
</dbReference>
<protein>
    <recommendedName>
        <fullName evidence="1">Thioredoxin domain-containing protein</fullName>
    </recommendedName>
</protein>
<dbReference type="Gene3D" id="3.40.30.10">
    <property type="entry name" value="Glutaredoxin"/>
    <property type="match status" value="1"/>
</dbReference>
<gene>
    <name evidence="2" type="ORF">GCM10022378_22580</name>
</gene>
<dbReference type="CDD" id="cd02966">
    <property type="entry name" value="TlpA_like_family"/>
    <property type="match status" value="1"/>
</dbReference>
<dbReference type="PANTHER" id="PTHR42852">
    <property type="entry name" value="THIOL:DISULFIDE INTERCHANGE PROTEIN DSBE"/>
    <property type="match status" value="1"/>
</dbReference>
<dbReference type="InterPro" id="IPR036249">
    <property type="entry name" value="Thioredoxin-like_sf"/>
</dbReference>
<feature type="domain" description="Thioredoxin" evidence="1">
    <location>
        <begin position="52"/>
        <end position="193"/>
    </location>
</feature>
<sequence length="194" mass="22142">MKLKNIVIIIILGLFFLTVGAGVTAVINMSEEGLKEQSLKTLEESEGKDNHHAVGMNIIDEKMEGVRNDEKTMKAIIADNEVTVVNFFASWCDPCRRETPELNEFHQAHKDQPVGMIGINVDDKASNRDEFLEEFKVSYPVYEFSDEDSALQTFNIHLMPTTFFVDSEGEIIRAYVGEVERKLLQDYINYVKEE</sequence>
<keyword evidence="3" id="KW-1185">Reference proteome</keyword>
<dbReference type="EMBL" id="BAABCK010000070">
    <property type="protein sequence ID" value="GAA3733865.1"/>
    <property type="molecule type" value="Genomic_DNA"/>
</dbReference>
<organism evidence="2 3">
    <name type="scientific">Salinicoccus jeotgali</name>
    <dbReference type="NCBI Taxonomy" id="381634"/>
    <lineage>
        <taxon>Bacteria</taxon>
        <taxon>Bacillati</taxon>
        <taxon>Bacillota</taxon>
        <taxon>Bacilli</taxon>
        <taxon>Bacillales</taxon>
        <taxon>Staphylococcaceae</taxon>
        <taxon>Salinicoccus</taxon>
    </lineage>
</organism>
<accession>A0ABP7F8Y1</accession>
<dbReference type="RefSeq" id="WP_344704502.1">
    <property type="nucleotide sequence ID" value="NZ_BAABCK010000070.1"/>
</dbReference>
<evidence type="ECO:0000313" key="3">
    <source>
        <dbReference type="Proteomes" id="UP001500920"/>
    </source>
</evidence>
<name>A0ABP7F8Y1_9STAP</name>
<evidence type="ECO:0000259" key="1">
    <source>
        <dbReference type="PROSITE" id="PS51352"/>
    </source>
</evidence>
<comment type="caution">
    <text evidence="2">The sequence shown here is derived from an EMBL/GenBank/DDBJ whole genome shotgun (WGS) entry which is preliminary data.</text>
</comment>
<dbReference type="PROSITE" id="PS51352">
    <property type="entry name" value="THIOREDOXIN_2"/>
    <property type="match status" value="1"/>
</dbReference>
<dbReference type="Proteomes" id="UP001500920">
    <property type="component" value="Unassembled WGS sequence"/>
</dbReference>
<evidence type="ECO:0000313" key="2">
    <source>
        <dbReference type="EMBL" id="GAA3733865.1"/>
    </source>
</evidence>
<dbReference type="InterPro" id="IPR050553">
    <property type="entry name" value="Thioredoxin_ResA/DsbE_sf"/>
</dbReference>
<dbReference type="InterPro" id="IPR013740">
    <property type="entry name" value="Redoxin"/>
</dbReference>
<dbReference type="SUPFAM" id="SSF52833">
    <property type="entry name" value="Thioredoxin-like"/>
    <property type="match status" value="1"/>
</dbReference>
<dbReference type="InterPro" id="IPR013766">
    <property type="entry name" value="Thioredoxin_domain"/>
</dbReference>
<reference evidence="3" key="1">
    <citation type="journal article" date="2019" name="Int. J. Syst. Evol. Microbiol.">
        <title>The Global Catalogue of Microorganisms (GCM) 10K type strain sequencing project: providing services to taxonomists for standard genome sequencing and annotation.</title>
        <authorList>
            <consortium name="The Broad Institute Genomics Platform"/>
            <consortium name="The Broad Institute Genome Sequencing Center for Infectious Disease"/>
            <person name="Wu L."/>
            <person name="Ma J."/>
        </authorList>
    </citation>
    <scope>NUCLEOTIDE SEQUENCE [LARGE SCALE GENOMIC DNA]</scope>
    <source>
        <strain evidence="3">JCM 16981</strain>
    </source>
</reference>